<proteinExistence type="predicted"/>
<dbReference type="InterPro" id="IPR024445">
    <property type="entry name" value="Tnp_ISXO2-like"/>
</dbReference>
<dbReference type="PANTHER" id="PTHR47163">
    <property type="entry name" value="DDE_TNP_IS1595 DOMAIN-CONTAINING PROTEIN"/>
    <property type="match status" value="1"/>
</dbReference>
<evidence type="ECO:0000313" key="3">
    <source>
        <dbReference type="EMBL" id="KOF79219.1"/>
    </source>
</evidence>
<organism evidence="3">
    <name type="scientific">Octopus bimaculoides</name>
    <name type="common">California two-spotted octopus</name>
    <dbReference type="NCBI Taxonomy" id="37653"/>
    <lineage>
        <taxon>Eukaryota</taxon>
        <taxon>Metazoa</taxon>
        <taxon>Spiralia</taxon>
        <taxon>Lophotrochozoa</taxon>
        <taxon>Mollusca</taxon>
        <taxon>Cephalopoda</taxon>
        <taxon>Coleoidea</taxon>
        <taxon>Octopodiformes</taxon>
        <taxon>Octopoda</taxon>
        <taxon>Incirrata</taxon>
        <taxon>Octopodidae</taxon>
        <taxon>Octopus</taxon>
    </lineage>
</organism>
<reference evidence="3" key="1">
    <citation type="submission" date="2015-07" db="EMBL/GenBank/DDBJ databases">
        <title>MeaNS - Measles Nucleotide Surveillance Program.</title>
        <authorList>
            <person name="Tran T."/>
            <person name="Druce J."/>
        </authorList>
    </citation>
    <scope>NUCLEOTIDE SEQUENCE</scope>
    <source>
        <strain evidence="3">UCB-OBI-ISO-001</strain>
        <tissue evidence="3">Gonad</tissue>
    </source>
</reference>
<evidence type="ECO:0000256" key="1">
    <source>
        <dbReference type="SAM" id="MobiDB-lite"/>
    </source>
</evidence>
<sequence length="152" mass="17829">RFASRPKYNRGRTFNGDNAPLFEDSDAEQRNNRDQGRRIDGPWIFSLKQGSDCRYFSVERRDGNRLIPIIERECGKASVIHSDEWPTYNNLNDIVNHQRHYVAPVTGAHTQAIVRSWLDAKTMILKKMRGVGTEFFQSHLDHFCWKMMRKDS</sequence>
<protein>
    <recommendedName>
        <fullName evidence="2">ISXO2-like transposase domain-containing protein</fullName>
    </recommendedName>
</protein>
<feature type="region of interest" description="Disordered" evidence="1">
    <location>
        <begin position="1"/>
        <end position="35"/>
    </location>
</feature>
<feature type="domain" description="ISXO2-like transposase" evidence="2">
    <location>
        <begin position="21"/>
        <end position="151"/>
    </location>
</feature>
<dbReference type="SMART" id="SM01126">
    <property type="entry name" value="DDE_Tnp_IS1595"/>
    <property type="match status" value="1"/>
</dbReference>
<dbReference type="PANTHER" id="PTHR47163:SF2">
    <property type="entry name" value="SI:DKEY-17M8.2"/>
    <property type="match status" value="1"/>
</dbReference>
<dbReference type="InterPro" id="IPR053164">
    <property type="entry name" value="IS1016-like_transposase"/>
</dbReference>
<evidence type="ECO:0000259" key="2">
    <source>
        <dbReference type="SMART" id="SM01126"/>
    </source>
</evidence>
<dbReference type="EMBL" id="KQ420821">
    <property type="protein sequence ID" value="KOF79219.1"/>
    <property type="molecule type" value="Genomic_DNA"/>
</dbReference>
<gene>
    <name evidence="3" type="ORF">OCBIM_22029784mg</name>
</gene>
<feature type="non-terminal residue" evidence="3">
    <location>
        <position position="1"/>
    </location>
</feature>
<accession>A0A0L8GQX6</accession>
<name>A0A0L8GQX6_OCTBM</name>
<dbReference type="AlphaFoldDB" id="A0A0L8GQX6"/>
<dbReference type="Pfam" id="PF12762">
    <property type="entry name" value="DDE_Tnp_IS1595"/>
    <property type="match status" value="1"/>
</dbReference>